<name>A0A1I3CHZ3_9RHOB</name>
<evidence type="ECO:0000256" key="2">
    <source>
        <dbReference type="ARBA" id="ARBA00004370"/>
    </source>
</evidence>
<dbReference type="Pfam" id="PF13531">
    <property type="entry name" value="SBP_bac_11"/>
    <property type="match status" value="1"/>
</dbReference>
<evidence type="ECO:0000256" key="7">
    <source>
        <dbReference type="ARBA" id="ARBA00022777"/>
    </source>
</evidence>
<feature type="domain" description="HAMP" evidence="13">
    <location>
        <begin position="188"/>
        <end position="239"/>
    </location>
</feature>
<dbReference type="Proteomes" id="UP000199377">
    <property type="component" value="Unassembled WGS sequence"/>
</dbReference>
<dbReference type="SUPFAM" id="SSF53850">
    <property type="entry name" value="Periplasmic binding protein-like II"/>
    <property type="match status" value="1"/>
</dbReference>
<evidence type="ECO:0000256" key="6">
    <source>
        <dbReference type="ARBA" id="ARBA00022692"/>
    </source>
</evidence>
<dbReference type="InterPro" id="IPR003661">
    <property type="entry name" value="HisK_dim/P_dom"/>
</dbReference>
<dbReference type="InterPro" id="IPR004358">
    <property type="entry name" value="Sig_transdc_His_kin-like_C"/>
</dbReference>
<dbReference type="PROSITE" id="PS50885">
    <property type="entry name" value="HAMP"/>
    <property type="match status" value="1"/>
</dbReference>
<dbReference type="Gene3D" id="1.10.287.130">
    <property type="match status" value="1"/>
</dbReference>
<dbReference type="Pfam" id="PF00512">
    <property type="entry name" value="HisKA"/>
    <property type="match status" value="1"/>
</dbReference>
<comment type="catalytic activity">
    <reaction evidence="1">
        <text>ATP + protein L-histidine = ADP + protein N-phospho-L-histidine.</text>
        <dbReference type="EC" id="2.7.13.3"/>
    </reaction>
</comment>
<keyword evidence="9" id="KW-0902">Two-component regulatory system</keyword>
<dbReference type="Gene3D" id="3.30.565.10">
    <property type="entry name" value="Histidine kinase-like ATPase, C-terminal domain"/>
    <property type="match status" value="1"/>
</dbReference>
<dbReference type="PANTHER" id="PTHR45436">
    <property type="entry name" value="SENSOR HISTIDINE KINASE YKOH"/>
    <property type="match status" value="1"/>
</dbReference>
<dbReference type="InterPro" id="IPR003594">
    <property type="entry name" value="HATPase_dom"/>
</dbReference>
<dbReference type="InterPro" id="IPR050428">
    <property type="entry name" value="TCS_sensor_his_kinase"/>
</dbReference>
<dbReference type="SMART" id="SM00387">
    <property type="entry name" value="HATPase_c"/>
    <property type="match status" value="1"/>
</dbReference>
<dbReference type="RefSeq" id="WP_245779040.1">
    <property type="nucleotide sequence ID" value="NZ_FOQH01000002.1"/>
</dbReference>
<dbReference type="SMART" id="SM00388">
    <property type="entry name" value="HisKA"/>
    <property type="match status" value="1"/>
</dbReference>
<reference evidence="14 15" key="1">
    <citation type="submission" date="2016-10" db="EMBL/GenBank/DDBJ databases">
        <authorList>
            <person name="de Groot N.N."/>
        </authorList>
    </citation>
    <scope>NUCLEOTIDE SEQUENCE [LARGE SCALE GENOMIC DNA]</scope>
    <source>
        <strain evidence="14 15">CGMCC 1.11030</strain>
    </source>
</reference>
<dbReference type="CDD" id="cd00075">
    <property type="entry name" value="HATPase"/>
    <property type="match status" value="1"/>
</dbReference>
<dbReference type="PANTHER" id="PTHR45436:SF1">
    <property type="entry name" value="SENSOR PROTEIN QSEC"/>
    <property type="match status" value="1"/>
</dbReference>
<evidence type="ECO:0000256" key="3">
    <source>
        <dbReference type="ARBA" id="ARBA00012438"/>
    </source>
</evidence>
<dbReference type="GO" id="GO:0005886">
    <property type="term" value="C:plasma membrane"/>
    <property type="evidence" value="ECO:0007669"/>
    <property type="project" value="TreeGrafter"/>
</dbReference>
<dbReference type="SUPFAM" id="SSF55874">
    <property type="entry name" value="ATPase domain of HSP90 chaperone/DNA topoisomerase II/histidine kinase"/>
    <property type="match status" value="1"/>
</dbReference>
<evidence type="ECO:0000256" key="5">
    <source>
        <dbReference type="ARBA" id="ARBA00022679"/>
    </source>
</evidence>
<accession>A0A1I3CHZ3</accession>
<feature type="domain" description="Histidine kinase" evidence="12">
    <location>
        <begin position="247"/>
        <end position="462"/>
    </location>
</feature>
<dbReference type="CDD" id="cd00082">
    <property type="entry name" value="HisKA"/>
    <property type="match status" value="1"/>
</dbReference>
<evidence type="ECO:0000256" key="11">
    <source>
        <dbReference type="SAM" id="Phobius"/>
    </source>
</evidence>
<evidence type="ECO:0000313" key="15">
    <source>
        <dbReference type="Proteomes" id="UP000199377"/>
    </source>
</evidence>
<keyword evidence="8 11" id="KW-1133">Transmembrane helix</keyword>
<keyword evidence="15" id="KW-1185">Reference proteome</keyword>
<evidence type="ECO:0000313" key="14">
    <source>
        <dbReference type="EMBL" id="SFH74095.1"/>
    </source>
</evidence>
<dbReference type="Gene3D" id="3.40.190.10">
    <property type="entry name" value="Periplasmic binding protein-like II"/>
    <property type="match status" value="2"/>
</dbReference>
<dbReference type="InterPro" id="IPR036097">
    <property type="entry name" value="HisK_dim/P_sf"/>
</dbReference>
<dbReference type="InterPro" id="IPR013727">
    <property type="entry name" value="2CSK_N"/>
</dbReference>
<keyword evidence="4" id="KW-0597">Phosphoprotein</keyword>
<keyword evidence="5" id="KW-0808">Transferase</keyword>
<keyword evidence="10 11" id="KW-0472">Membrane</keyword>
<dbReference type="EMBL" id="FOQH01000002">
    <property type="protein sequence ID" value="SFH74095.1"/>
    <property type="molecule type" value="Genomic_DNA"/>
</dbReference>
<evidence type="ECO:0000256" key="8">
    <source>
        <dbReference type="ARBA" id="ARBA00022989"/>
    </source>
</evidence>
<sequence length="799" mass="86869">MSDPAGHSLQRRLLVSMAAAFAILLILISALLWSYARNAADRTHDLLLAGAALAILERVSEGPEGVTVDLPTSAMEILSLNPVDRVQYRIFIPGEREITGAGDLPVPPGAEPEATPAFFERDYRGALFRFVLQGRQLAGSGGRQWVAVQIGQTVERRRAQQLSFFATGLAGLAVLSLIGLGFVWVAIRTSLSPLRQIAADLAQREPSDLREVEGAPPREIRGLFDAINGFIRSLRRSRSLTETFIADVAHQTRTSLSALQGHLSLAVDAEDYEKMRSRVLKADRQAARTVRLTNQLLANAMVIHRSDRASLRPTALKPLVRDVLAESLRDSRMRRVSLSFVGEAVAEGEDVIEGDSVSIREALRNLIENAVRHGPPDTAVAITLEGAGDRIRLRVEDAGPGIAEADLPRATERFTSLSQASAGSGLGLSIVKAVADGHGAELTLARSRLGGLEATLIFRRILAALLLAACLPLAAGGARAQTLVVHSATDAPAIRPLIEAFEARTPGVAVDYVEFQTLDLHRAMLDLGDAAPPDVVISSAMDLQVDLVNRGLARRIELPPQIVPPPWAAWRSEIFGFTFEPAVMIYDRQAVSPEELPASHRDLATFVRENEDRFRGRIGTYDIALSGVGYLYATQDSLQGPQALRLFEVLGRADVRTFCCTSEMVAATARGELAFVFNAIGSYAAAQAEAEPHLGLHFFDDYNLVMSRTAFVPKGARNPELADRFVAFLLSEEGQRIVAAQTPLLSLVPSPPAEREIERRIHERLGAFVPIRLAPGLLTYLDALKRKDFLDAWETSLGR</sequence>
<dbReference type="InterPro" id="IPR005467">
    <property type="entry name" value="His_kinase_dom"/>
</dbReference>
<dbReference type="AlphaFoldDB" id="A0A1I3CHZ3"/>
<evidence type="ECO:0000256" key="10">
    <source>
        <dbReference type="ARBA" id="ARBA00023136"/>
    </source>
</evidence>
<dbReference type="SUPFAM" id="SSF47384">
    <property type="entry name" value="Homodimeric domain of signal transducing histidine kinase"/>
    <property type="match status" value="1"/>
</dbReference>
<evidence type="ECO:0000259" key="12">
    <source>
        <dbReference type="PROSITE" id="PS50109"/>
    </source>
</evidence>
<organism evidence="14 15">
    <name type="scientific">Albimonas pacifica</name>
    <dbReference type="NCBI Taxonomy" id="1114924"/>
    <lineage>
        <taxon>Bacteria</taxon>
        <taxon>Pseudomonadati</taxon>
        <taxon>Pseudomonadota</taxon>
        <taxon>Alphaproteobacteria</taxon>
        <taxon>Rhodobacterales</taxon>
        <taxon>Paracoccaceae</taxon>
        <taxon>Albimonas</taxon>
    </lineage>
</organism>
<feature type="transmembrane region" description="Helical" evidence="11">
    <location>
        <begin position="12"/>
        <end position="33"/>
    </location>
</feature>
<protein>
    <recommendedName>
        <fullName evidence="3">histidine kinase</fullName>
        <ecNumber evidence="3">2.7.13.3</ecNumber>
    </recommendedName>
</protein>
<keyword evidence="7 14" id="KW-0418">Kinase</keyword>
<dbReference type="GO" id="GO:0000155">
    <property type="term" value="F:phosphorelay sensor kinase activity"/>
    <property type="evidence" value="ECO:0007669"/>
    <property type="project" value="InterPro"/>
</dbReference>
<dbReference type="InterPro" id="IPR036890">
    <property type="entry name" value="HATPase_C_sf"/>
</dbReference>
<evidence type="ECO:0000259" key="13">
    <source>
        <dbReference type="PROSITE" id="PS50885"/>
    </source>
</evidence>
<proteinExistence type="predicted"/>
<dbReference type="EC" id="2.7.13.3" evidence="3"/>
<keyword evidence="6 11" id="KW-0812">Transmembrane</keyword>
<dbReference type="InterPro" id="IPR003660">
    <property type="entry name" value="HAMP_dom"/>
</dbReference>
<comment type="subcellular location">
    <subcellularLocation>
        <location evidence="2">Membrane</location>
    </subcellularLocation>
</comment>
<gene>
    <name evidence="14" type="ORF">SAMN05216258_10210</name>
</gene>
<evidence type="ECO:0000256" key="9">
    <source>
        <dbReference type="ARBA" id="ARBA00023012"/>
    </source>
</evidence>
<evidence type="ECO:0000256" key="4">
    <source>
        <dbReference type="ARBA" id="ARBA00022553"/>
    </source>
</evidence>
<feature type="transmembrane region" description="Helical" evidence="11">
    <location>
        <begin position="162"/>
        <end position="187"/>
    </location>
</feature>
<dbReference type="PRINTS" id="PR00344">
    <property type="entry name" value="BCTRLSENSOR"/>
</dbReference>
<dbReference type="STRING" id="1114924.SAMN05216258_10210"/>
<evidence type="ECO:0000256" key="1">
    <source>
        <dbReference type="ARBA" id="ARBA00000085"/>
    </source>
</evidence>
<dbReference type="Pfam" id="PF08521">
    <property type="entry name" value="2CSK_N"/>
    <property type="match status" value="1"/>
</dbReference>
<dbReference type="PROSITE" id="PS50109">
    <property type="entry name" value="HIS_KIN"/>
    <property type="match status" value="1"/>
</dbReference>
<dbReference type="Pfam" id="PF02518">
    <property type="entry name" value="HATPase_c"/>
    <property type="match status" value="1"/>
</dbReference>